<dbReference type="Pfam" id="PF02687">
    <property type="entry name" value="FtsX"/>
    <property type="match status" value="1"/>
</dbReference>
<feature type="transmembrane region" description="Helical" evidence="8">
    <location>
        <begin position="367"/>
        <end position="385"/>
    </location>
</feature>
<sequence>MMIQSLKMAWNAVCSNKMRTFLTMLGIIIGVIALVVLVSIADGATSSVTDQISGMGSNYLTVTITDDKENPLRLLELSDFTENENIEETAPFSRTSVTAKSGYVDGTMTLIGTTGSYLDIQNLELAYGRNIKNTDVENNSYVVILTKDSAKELFGYADAVGETVALDGRSFLVIGILDEEESASAAQMSTGSEEESSSVMLEGYIPYSTMTRIADNILYVTQFYASASSEDTMDFAELSMEQMMLERFGGDEDAFSIVSQSELMETMESVTNTLSLMLGGIAAISLLVGGIGIMNIMLVSVTERTREIGIRKAIGAGRGSIMMQFLIEALLVSLMGCLIGIGASWGILRLIGEVSQDAMNFSMAPEVVWTAVAFSGVIGVLFGLYPANKAAKKRPIDALRYSG</sequence>
<dbReference type="PANTHER" id="PTHR30572:SF4">
    <property type="entry name" value="ABC TRANSPORTER PERMEASE YTRF"/>
    <property type="match status" value="1"/>
</dbReference>
<organism evidence="10 11">
    <name type="scientific">Blautia producta</name>
    <dbReference type="NCBI Taxonomy" id="33035"/>
    <lineage>
        <taxon>Bacteria</taxon>
        <taxon>Bacillati</taxon>
        <taxon>Bacillota</taxon>
        <taxon>Clostridia</taxon>
        <taxon>Lachnospirales</taxon>
        <taxon>Lachnospiraceae</taxon>
        <taxon>Blautia</taxon>
    </lineage>
</organism>
<dbReference type="InterPro" id="IPR025857">
    <property type="entry name" value="MacB_PCD"/>
</dbReference>
<reference evidence="10 11" key="1">
    <citation type="submission" date="2019-01" db="EMBL/GenBank/DDBJ databases">
        <title>PMF-metabolizing Aryl O-demethylase.</title>
        <authorList>
            <person name="Kim M."/>
        </authorList>
    </citation>
    <scope>NUCLEOTIDE SEQUENCE [LARGE SCALE GENOMIC DNA]</scope>
    <source>
        <strain evidence="10 11">PMF1</strain>
    </source>
</reference>
<dbReference type="GO" id="GO:0016787">
    <property type="term" value="F:hydrolase activity"/>
    <property type="evidence" value="ECO:0007669"/>
    <property type="project" value="UniProtKB-KW"/>
</dbReference>
<dbReference type="Proteomes" id="UP000289794">
    <property type="component" value="Chromosome"/>
</dbReference>
<dbReference type="PANTHER" id="PTHR30572">
    <property type="entry name" value="MEMBRANE COMPONENT OF TRANSPORTER-RELATED"/>
    <property type="match status" value="1"/>
</dbReference>
<dbReference type="EC" id="3.6.3.-" evidence="10"/>
<feature type="domain" description="ATP-grasp" evidence="9">
    <location>
        <begin position="128"/>
        <end position="331"/>
    </location>
</feature>
<keyword evidence="5 8" id="KW-0472">Membrane</keyword>
<evidence type="ECO:0000313" key="11">
    <source>
        <dbReference type="Proteomes" id="UP000289794"/>
    </source>
</evidence>
<evidence type="ECO:0000256" key="1">
    <source>
        <dbReference type="ARBA" id="ARBA00004651"/>
    </source>
</evidence>
<feature type="transmembrane region" description="Helical" evidence="8">
    <location>
        <begin position="21"/>
        <end position="41"/>
    </location>
</feature>
<dbReference type="InterPro" id="IPR011761">
    <property type="entry name" value="ATP-grasp"/>
</dbReference>
<dbReference type="GO" id="GO:0005524">
    <property type="term" value="F:ATP binding"/>
    <property type="evidence" value="ECO:0007669"/>
    <property type="project" value="UniProtKB-UniRule"/>
</dbReference>
<evidence type="ECO:0000256" key="4">
    <source>
        <dbReference type="ARBA" id="ARBA00022989"/>
    </source>
</evidence>
<gene>
    <name evidence="10" type="primary">macB_7</name>
    <name evidence="10" type="ORF">PMF13cell1_04535</name>
</gene>
<evidence type="ECO:0000313" key="10">
    <source>
        <dbReference type="EMBL" id="QBE98966.1"/>
    </source>
</evidence>
<evidence type="ECO:0000256" key="6">
    <source>
        <dbReference type="ARBA" id="ARBA00038076"/>
    </source>
</evidence>
<evidence type="ECO:0000256" key="5">
    <source>
        <dbReference type="ARBA" id="ARBA00023136"/>
    </source>
</evidence>
<dbReference type="EMBL" id="CP035945">
    <property type="protein sequence ID" value="QBE98966.1"/>
    <property type="molecule type" value="Genomic_DNA"/>
</dbReference>
<keyword evidence="2" id="KW-1003">Cell membrane</keyword>
<protein>
    <submittedName>
        <fullName evidence="10">Macrolide export ATP-binding/permease protein MacB</fullName>
        <ecNumber evidence="10">3.6.3.-</ecNumber>
    </submittedName>
</protein>
<feature type="transmembrane region" description="Helical" evidence="8">
    <location>
        <begin position="321"/>
        <end position="347"/>
    </location>
</feature>
<comment type="similarity">
    <text evidence="6">Belongs to the ABC-4 integral membrane protein family.</text>
</comment>
<comment type="subcellular location">
    <subcellularLocation>
        <location evidence="1">Cell membrane</location>
        <topology evidence="1">Multi-pass membrane protein</topology>
    </subcellularLocation>
</comment>
<keyword evidence="4 8" id="KW-1133">Transmembrane helix</keyword>
<accession>A0A4P6M397</accession>
<dbReference type="Pfam" id="PF12704">
    <property type="entry name" value="MacB_PCD"/>
    <property type="match status" value="1"/>
</dbReference>
<evidence type="ECO:0000256" key="2">
    <source>
        <dbReference type="ARBA" id="ARBA00022475"/>
    </source>
</evidence>
<dbReference type="KEGG" id="bpro:PMF13cell1_04535"/>
<keyword evidence="7 10" id="KW-0067">ATP-binding</keyword>
<name>A0A4P6M397_9FIRM</name>
<dbReference type="PROSITE" id="PS50975">
    <property type="entry name" value="ATP_GRASP"/>
    <property type="match status" value="1"/>
</dbReference>
<feature type="transmembrane region" description="Helical" evidence="8">
    <location>
        <begin position="276"/>
        <end position="301"/>
    </location>
</feature>
<dbReference type="RefSeq" id="WP_243125963.1">
    <property type="nucleotide sequence ID" value="NZ_CP035945.1"/>
</dbReference>
<keyword evidence="10" id="KW-0378">Hydrolase</keyword>
<dbReference type="InterPro" id="IPR003838">
    <property type="entry name" value="ABC3_permease_C"/>
</dbReference>
<keyword evidence="7" id="KW-0547">Nucleotide-binding</keyword>
<keyword evidence="3 8" id="KW-0812">Transmembrane</keyword>
<dbReference type="GO" id="GO:0022857">
    <property type="term" value="F:transmembrane transporter activity"/>
    <property type="evidence" value="ECO:0007669"/>
    <property type="project" value="TreeGrafter"/>
</dbReference>
<dbReference type="GO" id="GO:0046872">
    <property type="term" value="F:metal ion binding"/>
    <property type="evidence" value="ECO:0007669"/>
    <property type="project" value="InterPro"/>
</dbReference>
<evidence type="ECO:0000259" key="9">
    <source>
        <dbReference type="PROSITE" id="PS50975"/>
    </source>
</evidence>
<evidence type="ECO:0000256" key="8">
    <source>
        <dbReference type="SAM" id="Phobius"/>
    </source>
</evidence>
<dbReference type="GO" id="GO:0005886">
    <property type="term" value="C:plasma membrane"/>
    <property type="evidence" value="ECO:0007669"/>
    <property type="project" value="UniProtKB-SubCell"/>
</dbReference>
<proteinExistence type="inferred from homology"/>
<dbReference type="AlphaFoldDB" id="A0A4P6M397"/>
<dbReference type="InterPro" id="IPR050250">
    <property type="entry name" value="Macrolide_Exporter_MacB"/>
</dbReference>
<evidence type="ECO:0000256" key="3">
    <source>
        <dbReference type="ARBA" id="ARBA00022692"/>
    </source>
</evidence>
<evidence type="ECO:0000256" key="7">
    <source>
        <dbReference type="PROSITE-ProRule" id="PRU00409"/>
    </source>
</evidence>